<proteinExistence type="predicted"/>
<evidence type="ECO:0000313" key="5">
    <source>
        <dbReference type="Proteomes" id="UP000829069"/>
    </source>
</evidence>
<keyword evidence="2" id="KW-0472">Membrane</keyword>
<sequence length="194" mass="19525">MDTPQPDRLASPGNSTEGNDYAAADEDHSVLHADQLTGGADEDERRPMPAVTKWLLLALAAIVVIIGAIAVAGALGGTSDQDVADAPDVVSSQQDVEGGGTVDAVISLDKNAAVLTFNDVAASEGRTYQVWRVPLDGSAPVSAGTIEASDITAGNPVVVDGISTTRELAVSVEAPGGAESPSLPFAVVIPTPAG</sequence>
<feature type="region of interest" description="Disordered" evidence="1">
    <location>
        <begin position="1"/>
        <end position="45"/>
    </location>
</feature>
<dbReference type="Proteomes" id="UP000829069">
    <property type="component" value="Chromosome"/>
</dbReference>
<dbReference type="InterPro" id="IPR018764">
    <property type="entry name" value="RskA_C"/>
</dbReference>
<evidence type="ECO:0000259" key="3">
    <source>
        <dbReference type="Pfam" id="PF10099"/>
    </source>
</evidence>
<keyword evidence="2" id="KW-0812">Transmembrane</keyword>
<feature type="domain" description="Anti-sigma K factor RskA C-terminal" evidence="3">
    <location>
        <begin position="57"/>
        <end position="184"/>
    </location>
</feature>
<gene>
    <name evidence="4" type="ORF">MNQ99_06755</name>
</gene>
<organism evidence="4 5">
    <name type="scientific">Arthrobacter sulfonylureivorans</name>
    <dbReference type="NCBI Taxonomy" id="2486855"/>
    <lineage>
        <taxon>Bacteria</taxon>
        <taxon>Bacillati</taxon>
        <taxon>Actinomycetota</taxon>
        <taxon>Actinomycetes</taxon>
        <taxon>Micrococcales</taxon>
        <taxon>Micrococcaceae</taxon>
        <taxon>Arthrobacter</taxon>
    </lineage>
</organism>
<dbReference type="RefSeq" id="WP_127511327.1">
    <property type="nucleotide sequence ID" value="NZ_CP093326.1"/>
</dbReference>
<accession>A0ABY3W9M8</accession>
<name>A0ABY3W9M8_9MICC</name>
<evidence type="ECO:0000256" key="2">
    <source>
        <dbReference type="SAM" id="Phobius"/>
    </source>
</evidence>
<feature type="transmembrane region" description="Helical" evidence="2">
    <location>
        <begin position="54"/>
        <end position="75"/>
    </location>
</feature>
<dbReference type="Pfam" id="PF10099">
    <property type="entry name" value="RskA_C"/>
    <property type="match status" value="1"/>
</dbReference>
<reference evidence="4 5" key="1">
    <citation type="submission" date="2022-03" db="EMBL/GenBank/DDBJ databases">
        <title>Isotopic signatures of nitrous oxide derived from detoxification processes.</title>
        <authorList>
            <person name="Behrendt U."/>
            <person name="Buchen C."/>
            <person name="Well R."/>
            <person name="Ulrich A."/>
            <person name="Rohe L."/>
            <person name="Kolb S."/>
            <person name="Schloter M."/>
            <person name="Horn M.A."/>
            <person name="Augustin J."/>
        </authorList>
    </citation>
    <scope>NUCLEOTIDE SEQUENCE [LARGE SCALE GENOMIC DNA]</scope>
    <source>
        <strain evidence="4 5">S4-C24</strain>
    </source>
</reference>
<evidence type="ECO:0000256" key="1">
    <source>
        <dbReference type="SAM" id="MobiDB-lite"/>
    </source>
</evidence>
<keyword evidence="2" id="KW-1133">Transmembrane helix</keyword>
<keyword evidence="5" id="KW-1185">Reference proteome</keyword>
<protein>
    <submittedName>
        <fullName evidence="4">Anti-sigma factor</fullName>
    </submittedName>
</protein>
<dbReference type="EMBL" id="CP093326">
    <property type="protein sequence ID" value="UNK47040.1"/>
    <property type="molecule type" value="Genomic_DNA"/>
</dbReference>
<evidence type="ECO:0000313" key="4">
    <source>
        <dbReference type="EMBL" id="UNK47040.1"/>
    </source>
</evidence>